<dbReference type="AlphaFoldDB" id="A0A0C3CUX7"/>
<gene>
    <name evidence="3" type="ORF">OIDMADRAFT_178654</name>
</gene>
<keyword evidence="2" id="KW-0472">Membrane</keyword>
<dbReference type="HOGENOM" id="CLU_1928218_0_0_1"/>
<organism evidence="3 4">
    <name type="scientific">Oidiodendron maius (strain Zn)</name>
    <dbReference type="NCBI Taxonomy" id="913774"/>
    <lineage>
        <taxon>Eukaryota</taxon>
        <taxon>Fungi</taxon>
        <taxon>Dikarya</taxon>
        <taxon>Ascomycota</taxon>
        <taxon>Pezizomycotina</taxon>
        <taxon>Leotiomycetes</taxon>
        <taxon>Leotiomycetes incertae sedis</taxon>
        <taxon>Myxotrichaceae</taxon>
        <taxon>Oidiodendron</taxon>
    </lineage>
</organism>
<keyword evidence="2" id="KW-0812">Transmembrane</keyword>
<dbReference type="OrthoDB" id="5231661at2759"/>
<evidence type="ECO:0000313" key="3">
    <source>
        <dbReference type="EMBL" id="KIN02799.1"/>
    </source>
</evidence>
<keyword evidence="2" id="KW-1133">Transmembrane helix</keyword>
<feature type="transmembrane region" description="Helical" evidence="2">
    <location>
        <begin position="85"/>
        <end position="103"/>
    </location>
</feature>
<protein>
    <submittedName>
        <fullName evidence="3">Uncharacterized protein</fullName>
    </submittedName>
</protein>
<reference evidence="3 4" key="1">
    <citation type="submission" date="2014-04" db="EMBL/GenBank/DDBJ databases">
        <authorList>
            <consortium name="DOE Joint Genome Institute"/>
            <person name="Kuo A."/>
            <person name="Martino E."/>
            <person name="Perotto S."/>
            <person name="Kohler A."/>
            <person name="Nagy L.G."/>
            <person name="Floudas D."/>
            <person name="Copeland A."/>
            <person name="Barry K.W."/>
            <person name="Cichocki N."/>
            <person name="Veneault-Fourrey C."/>
            <person name="LaButti K."/>
            <person name="Lindquist E.A."/>
            <person name="Lipzen A."/>
            <person name="Lundell T."/>
            <person name="Morin E."/>
            <person name="Murat C."/>
            <person name="Sun H."/>
            <person name="Tunlid A."/>
            <person name="Henrissat B."/>
            <person name="Grigoriev I.V."/>
            <person name="Hibbett D.S."/>
            <person name="Martin F."/>
            <person name="Nordberg H.P."/>
            <person name="Cantor M.N."/>
            <person name="Hua S.X."/>
        </authorList>
    </citation>
    <scope>NUCLEOTIDE SEQUENCE [LARGE SCALE GENOMIC DNA]</scope>
    <source>
        <strain evidence="3 4">Zn</strain>
    </source>
</reference>
<proteinExistence type="predicted"/>
<dbReference type="EMBL" id="KN832874">
    <property type="protein sequence ID" value="KIN02799.1"/>
    <property type="molecule type" value="Genomic_DNA"/>
</dbReference>
<dbReference type="InParanoid" id="A0A0C3CUX7"/>
<evidence type="ECO:0000256" key="2">
    <source>
        <dbReference type="SAM" id="Phobius"/>
    </source>
</evidence>
<dbReference type="Proteomes" id="UP000054321">
    <property type="component" value="Unassembled WGS sequence"/>
</dbReference>
<accession>A0A0C3CUX7</accession>
<reference evidence="4" key="2">
    <citation type="submission" date="2015-01" db="EMBL/GenBank/DDBJ databases">
        <title>Evolutionary Origins and Diversification of the Mycorrhizal Mutualists.</title>
        <authorList>
            <consortium name="DOE Joint Genome Institute"/>
            <consortium name="Mycorrhizal Genomics Consortium"/>
            <person name="Kohler A."/>
            <person name="Kuo A."/>
            <person name="Nagy L.G."/>
            <person name="Floudas D."/>
            <person name="Copeland A."/>
            <person name="Barry K.W."/>
            <person name="Cichocki N."/>
            <person name="Veneault-Fourrey C."/>
            <person name="LaButti K."/>
            <person name="Lindquist E.A."/>
            <person name="Lipzen A."/>
            <person name="Lundell T."/>
            <person name="Morin E."/>
            <person name="Murat C."/>
            <person name="Riley R."/>
            <person name="Ohm R."/>
            <person name="Sun H."/>
            <person name="Tunlid A."/>
            <person name="Henrissat B."/>
            <person name="Grigoriev I.V."/>
            <person name="Hibbett D.S."/>
            <person name="Martin F."/>
        </authorList>
    </citation>
    <scope>NUCLEOTIDE SEQUENCE [LARGE SCALE GENOMIC DNA]</scope>
    <source>
        <strain evidence="4">Zn</strain>
    </source>
</reference>
<evidence type="ECO:0000256" key="1">
    <source>
        <dbReference type="SAM" id="MobiDB-lite"/>
    </source>
</evidence>
<feature type="region of interest" description="Disordered" evidence="1">
    <location>
        <begin position="47"/>
        <end position="70"/>
    </location>
</feature>
<keyword evidence="4" id="KW-1185">Reference proteome</keyword>
<evidence type="ECO:0000313" key="4">
    <source>
        <dbReference type="Proteomes" id="UP000054321"/>
    </source>
</evidence>
<sequence>MSTFLRQGALGQRMPIAGPPSSIRLSMPIRSLSRSIRPISTFQAARAPTINNRSRSGGDQKTVHDSPTANSFSFKDLGANRTVKVVVISVLMVFGTLESIFWIKVLWTKFGPSPTGEEEVGKSIEKKSTGG</sequence>
<name>A0A0C3CUX7_OIDMZ</name>